<sequence>MLALAVSVAAGCSAPDGGGRDYNPAHQPGYVLPDDQAPGVPGPAPTWPGSGNGLGLPGIGQADPSEPDRIVRGGEVTAGKPASFALVNGADVVRVSVGDLGTDLFEVSTPAESKVVPKVDVDGSSVVAGLRDTGLGGPAVVTVVLSDDVRWGVRLAGGASDQAVDLTGGPGGDVDFAAGTSRAEVSLPAATGTQRVTLGGGASQLLVHLTGDAPVRVATKNGAGDVTIDGQNRTGVAGGTVFVAPGWDTASNRFDVDATSGVSSLTVARG</sequence>
<dbReference type="Proteomes" id="UP000017746">
    <property type="component" value="Chromosome"/>
</dbReference>
<reference evidence="1 2" key="1">
    <citation type="journal article" date="2014" name="J. Biotechnol.">
        <title>Complete genome sequence of the actinobacterium Actinoplanes friuliensis HAG 010964, producer of the lipopeptide antibiotic friulimycin.</title>
        <authorList>
            <person name="Ruckert C."/>
            <person name="Szczepanowski R."/>
            <person name="Albersmeier A."/>
            <person name="Goesmann A."/>
            <person name="Fischer N."/>
            <person name="Steinkamper A."/>
            <person name="Puhler A."/>
            <person name="Biener R."/>
            <person name="Schwartz D."/>
            <person name="Kalinowski J."/>
        </authorList>
    </citation>
    <scope>NUCLEOTIDE SEQUENCE [LARGE SCALE GENOMIC DNA]</scope>
    <source>
        <strain evidence="1 2">DSM 7358</strain>
    </source>
</reference>
<dbReference type="eggNOG" id="COG3087">
    <property type="taxonomic scope" value="Bacteria"/>
</dbReference>
<dbReference type="AlphaFoldDB" id="U5VS31"/>
<evidence type="ECO:0000313" key="1">
    <source>
        <dbReference type="EMBL" id="AGZ38476.1"/>
    </source>
</evidence>
<proteinExistence type="predicted"/>
<name>U5VS31_9ACTN</name>
<protein>
    <submittedName>
        <fullName evidence="1">Uncharacterized protein</fullName>
    </submittedName>
</protein>
<keyword evidence="2" id="KW-1185">Reference proteome</keyword>
<dbReference type="KEGG" id="afs:AFR_00935"/>
<dbReference type="PATRIC" id="fig|1246995.3.peg.186"/>
<gene>
    <name evidence="1" type="ORF">AFR_00935</name>
</gene>
<evidence type="ECO:0000313" key="2">
    <source>
        <dbReference type="Proteomes" id="UP000017746"/>
    </source>
</evidence>
<dbReference type="HOGENOM" id="CLU_1004061_0_0_11"/>
<accession>U5VS31</accession>
<organism evidence="1 2">
    <name type="scientific">Actinoplanes friuliensis DSM 7358</name>
    <dbReference type="NCBI Taxonomy" id="1246995"/>
    <lineage>
        <taxon>Bacteria</taxon>
        <taxon>Bacillati</taxon>
        <taxon>Actinomycetota</taxon>
        <taxon>Actinomycetes</taxon>
        <taxon>Micromonosporales</taxon>
        <taxon>Micromonosporaceae</taxon>
        <taxon>Actinoplanes</taxon>
    </lineage>
</organism>
<dbReference type="EMBL" id="CP006272">
    <property type="protein sequence ID" value="AGZ38476.1"/>
    <property type="molecule type" value="Genomic_DNA"/>
</dbReference>